<dbReference type="Pfam" id="PF00593">
    <property type="entry name" value="TonB_dep_Rec_b-barrel"/>
    <property type="match status" value="1"/>
</dbReference>
<keyword evidence="2" id="KW-0472">Membrane</keyword>
<dbReference type="Gene3D" id="2.40.170.20">
    <property type="entry name" value="TonB-dependent receptor, beta-barrel domain"/>
    <property type="match status" value="2"/>
</dbReference>
<feature type="domain" description="TonB-dependent receptor-like beta-barrel" evidence="5">
    <location>
        <begin position="235"/>
        <end position="753"/>
    </location>
</feature>
<dbReference type="GO" id="GO:0009279">
    <property type="term" value="C:cell outer membrane"/>
    <property type="evidence" value="ECO:0007669"/>
    <property type="project" value="UniProtKB-SubCell"/>
</dbReference>
<feature type="compositionally biased region" description="Low complexity" evidence="4">
    <location>
        <begin position="603"/>
        <end position="617"/>
    </location>
</feature>
<evidence type="ECO:0000313" key="7">
    <source>
        <dbReference type="Proteomes" id="UP000259610"/>
    </source>
</evidence>
<dbReference type="EMBL" id="DMAN01000131">
    <property type="protein sequence ID" value="HAE26703.1"/>
    <property type="molecule type" value="Genomic_DNA"/>
</dbReference>
<evidence type="ECO:0000256" key="3">
    <source>
        <dbReference type="ARBA" id="ARBA00023237"/>
    </source>
</evidence>
<evidence type="ECO:0000313" key="6">
    <source>
        <dbReference type="EMBL" id="HAE26703.1"/>
    </source>
</evidence>
<feature type="compositionally biased region" description="Basic and acidic residues" evidence="4">
    <location>
        <begin position="590"/>
        <end position="602"/>
    </location>
</feature>
<dbReference type="PANTHER" id="PTHR47234:SF1">
    <property type="entry name" value="TONB-DEPENDENT RECEPTOR"/>
    <property type="match status" value="1"/>
</dbReference>
<evidence type="ECO:0000256" key="2">
    <source>
        <dbReference type="ARBA" id="ARBA00023136"/>
    </source>
</evidence>
<dbReference type="InterPro" id="IPR000531">
    <property type="entry name" value="Beta-barrel_TonB"/>
</dbReference>
<accession>A0A3B9GW88</accession>
<dbReference type="SUPFAM" id="SSF56935">
    <property type="entry name" value="Porins"/>
    <property type="match status" value="1"/>
</dbReference>
<feature type="compositionally biased region" description="Gly residues" evidence="4">
    <location>
        <begin position="621"/>
        <end position="631"/>
    </location>
</feature>
<protein>
    <recommendedName>
        <fullName evidence="5">TonB-dependent receptor-like beta-barrel domain-containing protein</fullName>
    </recommendedName>
</protein>
<sequence>MTLHKFALISVGTIAFGQTTLAQEEDILFQDTIVVEASRSNPMLAGIEPEVALDVSEIRSYGAASLEELLSDLAPLTNSSAGGTPAILLNGHRVTGLREIRSFPPEALARVEILPEEVALKFGFRADQKVINFVLRDRFHALTADTELGAPSQGGQVLGELESSNLRIRDDSRWNLDFEYNYQGALYESDRAIVRDDVTSSADRTLQPEQHELGLTGAYHHTLPGDISATYLLGLDVSTSAAALARTDLTDTLQRDTDSWGGEAGFVFDRVYNGWNWTINGNYAHSDTDQETETDPLTGFIEQTAAESDTASLEGVVFASLAKLPAGDLVSTLKTGMGTEQLSSSSDRNGNVTKTELSRDEVNAQVNIDVPLLDNEIHGGALGTLSLNANARLDDFSDAGTLSTYGGGLTWRPADGLQILASTSRAEDAPSLPELGNPVSTTPNASVFDFTTGQTVENVTRITGGNSDLRSEERNTDRLNVSWEPFDEIDITLNMTYTQTGTENAILDFPGLTPAIEAAFPERVVRDSGGELISLDARSINIKESNRREVRYGFNWSVSLPRTARPELDESEREQLRDIFLQRLSEEDRERMRQRVAERDAEGPANRGRGASGGARPDGPPGGGRGWRGRGGQGSGRLFFSVYHTLVLEESLLIEEGGERLDLLAGDAISSLGGTPENSIAAQAGFSRGPVGAFVQVNWQDSTQIDNGAVGLLTFEELATTNLRLQYNFGNSPKLLLRYPFLDSTRASLKIDNLFDAKQEVSDASGVVPVRYQPDILDPRGRTVMISFRKLFY</sequence>
<gene>
    <name evidence="6" type="ORF">DCG58_06050</name>
</gene>
<dbReference type="Proteomes" id="UP000259610">
    <property type="component" value="Unassembled WGS sequence"/>
</dbReference>
<comment type="caution">
    <text evidence="6">The sequence shown here is derived from an EMBL/GenBank/DDBJ whole genome shotgun (WGS) entry which is preliminary data.</text>
</comment>
<dbReference type="PROSITE" id="PS00430">
    <property type="entry name" value="TONB_DEPENDENT_REC_1"/>
    <property type="match status" value="1"/>
</dbReference>
<dbReference type="InterPro" id="IPR036942">
    <property type="entry name" value="Beta-barrel_TonB_sf"/>
</dbReference>
<evidence type="ECO:0000256" key="1">
    <source>
        <dbReference type="ARBA" id="ARBA00004442"/>
    </source>
</evidence>
<proteinExistence type="predicted"/>
<organism evidence="6 7">
    <name type="scientific">Hyphomonas adhaerens</name>
    <dbReference type="NCBI Taxonomy" id="81029"/>
    <lineage>
        <taxon>Bacteria</taxon>
        <taxon>Pseudomonadati</taxon>
        <taxon>Pseudomonadota</taxon>
        <taxon>Alphaproteobacteria</taxon>
        <taxon>Hyphomonadales</taxon>
        <taxon>Hyphomonadaceae</taxon>
        <taxon>Hyphomonas</taxon>
    </lineage>
</organism>
<evidence type="ECO:0000256" key="4">
    <source>
        <dbReference type="SAM" id="MobiDB-lite"/>
    </source>
</evidence>
<dbReference type="AlphaFoldDB" id="A0A3B9GW88"/>
<dbReference type="InterPro" id="IPR010916">
    <property type="entry name" value="TonB_box_CS"/>
</dbReference>
<dbReference type="PANTHER" id="PTHR47234">
    <property type="match status" value="1"/>
</dbReference>
<keyword evidence="3" id="KW-0998">Cell outer membrane</keyword>
<comment type="subcellular location">
    <subcellularLocation>
        <location evidence="1">Cell outer membrane</location>
    </subcellularLocation>
</comment>
<reference evidence="6 7" key="1">
    <citation type="journal article" date="2018" name="Nat. Biotechnol.">
        <title>A standardized bacterial taxonomy based on genome phylogeny substantially revises the tree of life.</title>
        <authorList>
            <person name="Parks D.H."/>
            <person name="Chuvochina M."/>
            <person name="Waite D.W."/>
            <person name="Rinke C."/>
            <person name="Skarshewski A."/>
            <person name="Chaumeil P.A."/>
            <person name="Hugenholtz P."/>
        </authorList>
    </citation>
    <scope>NUCLEOTIDE SEQUENCE [LARGE SCALE GENOMIC DNA]</scope>
    <source>
        <strain evidence="6">UBA8733</strain>
    </source>
</reference>
<name>A0A3B9GW88_9PROT</name>
<dbReference type="RefSeq" id="WP_272987728.1">
    <property type="nucleotide sequence ID" value="NZ_CAJWRG010000022.1"/>
</dbReference>
<evidence type="ECO:0000259" key="5">
    <source>
        <dbReference type="Pfam" id="PF00593"/>
    </source>
</evidence>
<feature type="region of interest" description="Disordered" evidence="4">
    <location>
        <begin position="590"/>
        <end position="631"/>
    </location>
</feature>